<name>A0A197JJ53_9FUNG</name>
<reference evidence="2 3" key="1">
    <citation type="submission" date="2016-05" db="EMBL/GenBank/DDBJ databases">
        <title>Genome sequencing reveals origins of a unique bacterial endosymbiosis in the earliest lineages of terrestrial Fungi.</title>
        <authorList>
            <consortium name="DOE Joint Genome Institute"/>
            <person name="Uehling J."/>
            <person name="Gryganskyi A."/>
            <person name="Hameed K."/>
            <person name="Tschaplinski T."/>
            <person name="Misztal P."/>
            <person name="Wu S."/>
            <person name="Desiro A."/>
            <person name="Vande Pol N."/>
            <person name="Du Z.-Y."/>
            <person name="Zienkiewicz A."/>
            <person name="Zienkiewicz K."/>
            <person name="Morin E."/>
            <person name="Tisserant E."/>
            <person name="Splivallo R."/>
            <person name="Hainaut M."/>
            <person name="Henrissat B."/>
            <person name="Ohm R."/>
            <person name="Kuo A."/>
            <person name="Yan J."/>
            <person name="Lipzen A."/>
            <person name="Nolan M."/>
            <person name="Labutti K."/>
            <person name="Barry K."/>
            <person name="Goldstein A."/>
            <person name="Labbe J."/>
            <person name="Schadt C."/>
            <person name="Tuskan G."/>
            <person name="Grigoriev I."/>
            <person name="Martin F."/>
            <person name="Vilgalys R."/>
            <person name="Bonito G."/>
        </authorList>
    </citation>
    <scope>NUCLEOTIDE SEQUENCE [LARGE SCALE GENOMIC DNA]</scope>
    <source>
        <strain evidence="2 3">AG-77</strain>
    </source>
</reference>
<dbReference type="EMBL" id="KV442092">
    <property type="protein sequence ID" value="OAQ24541.1"/>
    <property type="molecule type" value="Genomic_DNA"/>
</dbReference>
<accession>A0A197JJ53</accession>
<dbReference type="OrthoDB" id="2421297at2759"/>
<proteinExistence type="predicted"/>
<keyword evidence="3" id="KW-1185">Reference proteome</keyword>
<dbReference type="AlphaFoldDB" id="A0A197JJ53"/>
<keyword evidence="1" id="KW-0732">Signal</keyword>
<sequence length="66" mass="7227">MKTFGSFTITLAMMVAMTIALIADPVEAATRFECTEACAQEYLKCVEARQPRCVETLGRCNSECDG</sequence>
<evidence type="ECO:0000256" key="1">
    <source>
        <dbReference type="SAM" id="SignalP"/>
    </source>
</evidence>
<dbReference type="Proteomes" id="UP000078512">
    <property type="component" value="Unassembled WGS sequence"/>
</dbReference>
<evidence type="ECO:0000313" key="3">
    <source>
        <dbReference type="Proteomes" id="UP000078512"/>
    </source>
</evidence>
<protein>
    <recommendedName>
        <fullName evidence="4">ShKT domain-containing protein</fullName>
    </recommendedName>
</protein>
<feature type="signal peptide" evidence="1">
    <location>
        <begin position="1"/>
        <end position="28"/>
    </location>
</feature>
<feature type="chain" id="PRO_5008275995" description="ShKT domain-containing protein" evidence="1">
    <location>
        <begin position="29"/>
        <end position="66"/>
    </location>
</feature>
<evidence type="ECO:0000313" key="2">
    <source>
        <dbReference type="EMBL" id="OAQ24541.1"/>
    </source>
</evidence>
<organism evidence="2 3">
    <name type="scientific">Linnemannia elongata AG-77</name>
    <dbReference type="NCBI Taxonomy" id="1314771"/>
    <lineage>
        <taxon>Eukaryota</taxon>
        <taxon>Fungi</taxon>
        <taxon>Fungi incertae sedis</taxon>
        <taxon>Mucoromycota</taxon>
        <taxon>Mortierellomycotina</taxon>
        <taxon>Mortierellomycetes</taxon>
        <taxon>Mortierellales</taxon>
        <taxon>Mortierellaceae</taxon>
        <taxon>Linnemannia</taxon>
    </lineage>
</organism>
<evidence type="ECO:0008006" key="4">
    <source>
        <dbReference type="Google" id="ProtNLM"/>
    </source>
</evidence>
<gene>
    <name evidence="2" type="ORF">K457DRAFT_1880468</name>
</gene>